<keyword evidence="1" id="KW-0614">Plasmid</keyword>
<dbReference type="KEGG" id="lsj:LSJ_4083"/>
<dbReference type="EMBL" id="CP007649">
    <property type="protein sequence ID" value="AIR11860.1"/>
    <property type="molecule type" value="Genomic_DNA"/>
</dbReference>
<gene>
    <name evidence="1" type="ORF">LSJ_4083</name>
</gene>
<dbReference type="AlphaFoldDB" id="A0A089QGR2"/>
<geneLocation type="plasmid" evidence="1 2">
    <name>pLMP1046</name>
</geneLocation>
<evidence type="ECO:0000313" key="2">
    <source>
        <dbReference type="Proteomes" id="UP000029488"/>
    </source>
</evidence>
<name>A0A089QGR2_9LACO</name>
<dbReference type="RefSeq" id="WP_044005992.1">
    <property type="nucleotide sequence ID" value="NZ_CP007649.1"/>
</dbReference>
<protein>
    <submittedName>
        <fullName evidence="1">Uncharacterized protein</fullName>
    </submittedName>
</protein>
<dbReference type="Proteomes" id="UP000029488">
    <property type="component" value="Plasmid pLMP1046"/>
</dbReference>
<reference evidence="1 2" key="1">
    <citation type="journal article" date="2014" name="BMC Genomics">
        <title>Unusual genome complexity in Lactobacillus salivarius JCM1046.</title>
        <authorList>
            <person name="Raftis E.J."/>
            <person name="Forde B.M."/>
            <person name="Claesson M.J."/>
            <person name="O'Toole P.W."/>
        </authorList>
    </citation>
    <scope>NUCLEOTIDE SEQUENCE [LARGE SCALE GENOMIC DNA]</scope>
    <source>
        <strain evidence="1 2">JCM1046</strain>
        <plasmid evidence="1 2">pLMP1046</plasmid>
    </source>
</reference>
<proteinExistence type="predicted"/>
<evidence type="ECO:0000313" key="1">
    <source>
        <dbReference type="EMBL" id="AIR11860.1"/>
    </source>
</evidence>
<accession>A0A089QGR2</accession>
<sequence>MEVNIRKLVNELKKTCKNKASVELISDKYIEIKLNKTSDEQVYQISLNIDFSNSRGCSISDKYYVTWEELETIGKILRVVGKYVKD</sequence>
<organism evidence="1 2">
    <name type="scientific">Ligilactobacillus salivarius</name>
    <dbReference type="NCBI Taxonomy" id="1624"/>
    <lineage>
        <taxon>Bacteria</taxon>
        <taxon>Bacillati</taxon>
        <taxon>Bacillota</taxon>
        <taxon>Bacilli</taxon>
        <taxon>Lactobacillales</taxon>
        <taxon>Lactobacillaceae</taxon>
        <taxon>Ligilactobacillus</taxon>
    </lineage>
</organism>